<evidence type="ECO:0008006" key="4">
    <source>
        <dbReference type="Google" id="ProtNLM"/>
    </source>
</evidence>
<organism evidence="2 3">
    <name type="scientific">Onishia taeanensis</name>
    <dbReference type="NCBI Taxonomy" id="284577"/>
    <lineage>
        <taxon>Bacteria</taxon>
        <taxon>Pseudomonadati</taxon>
        <taxon>Pseudomonadota</taxon>
        <taxon>Gammaproteobacteria</taxon>
        <taxon>Oceanospirillales</taxon>
        <taxon>Halomonadaceae</taxon>
        <taxon>Onishia</taxon>
    </lineage>
</organism>
<reference evidence="2 3" key="1">
    <citation type="submission" date="2016-10" db="EMBL/GenBank/DDBJ databases">
        <authorList>
            <person name="de Groot N.N."/>
        </authorList>
    </citation>
    <scope>NUCLEOTIDE SEQUENCE [LARGE SCALE GENOMIC DNA]</scope>
    <source>
        <strain evidence="2 3">BH539</strain>
    </source>
</reference>
<dbReference type="STRING" id="284577.SAMN05216571_101448"/>
<dbReference type="Pfam" id="PF04304">
    <property type="entry name" value="DUF454"/>
    <property type="match status" value="1"/>
</dbReference>
<dbReference type="AlphaFoldDB" id="A0A1G7NHF0"/>
<dbReference type="GO" id="GO:0005886">
    <property type="term" value="C:plasma membrane"/>
    <property type="evidence" value="ECO:0007669"/>
    <property type="project" value="TreeGrafter"/>
</dbReference>
<dbReference type="PANTHER" id="PTHR35813">
    <property type="entry name" value="INNER MEMBRANE PROTEIN YBAN"/>
    <property type="match status" value="1"/>
</dbReference>
<name>A0A1G7NHF0_9GAMM</name>
<accession>A0A1G7NHF0</accession>
<dbReference type="OrthoDB" id="9816293at2"/>
<keyword evidence="1" id="KW-1133">Transmembrane helix</keyword>
<gene>
    <name evidence="2" type="ORF">SAMN05216571_101448</name>
</gene>
<dbReference type="PANTHER" id="PTHR35813:SF1">
    <property type="entry name" value="INNER MEMBRANE PROTEIN YBAN"/>
    <property type="match status" value="1"/>
</dbReference>
<dbReference type="RefSeq" id="WP_092522625.1">
    <property type="nucleotide sequence ID" value="NZ_FNCI01000001.1"/>
</dbReference>
<keyword evidence="1" id="KW-0812">Transmembrane</keyword>
<evidence type="ECO:0000313" key="2">
    <source>
        <dbReference type="EMBL" id="SDF73494.1"/>
    </source>
</evidence>
<protein>
    <recommendedName>
        <fullName evidence="4">Inner membrane protein</fullName>
    </recommendedName>
</protein>
<sequence>MPRTTVTRTAYRLLAMVSFALGVIGAFLPLMPTTCFMLVAVWAASKGSPRFAAWIRRHPRFGPPLQAWERERAIPRHAKRLAVLMLALSIGVLVFSPVPLGIKLVVIVSLACLGAWIVTRPEPRTFPTFTLSSQALSPRVMHSNHRRL</sequence>
<evidence type="ECO:0000256" key="1">
    <source>
        <dbReference type="SAM" id="Phobius"/>
    </source>
</evidence>
<proteinExistence type="predicted"/>
<dbReference type="InterPro" id="IPR007401">
    <property type="entry name" value="DUF454"/>
</dbReference>
<dbReference type="Proteomes" id="UP000198641">
    <property type="component" value="Unassembled WGS sequence"/>
</dbReference>
<dbReference type="EMBL" id="FNCI01000001">
    <property type="protein sequence ID" value="SDF73494.1"/>
    <property type="molecule type" value="Genomic_DNA"/>
</dbReference>
<keyword evidence="1" id="KW-0472">Membrane</keyword>
<keyword evidence="3" id="KW-1185">Reference proteome</keyword>
<evidence type="ECO:0000313" key="3">
    <source>
        <dbReference type="Proteomes" id="UP000198641"/>
    </source>
</evidence>
<feature type="transmembrane region" description="Helical" evidence="1">
    <location>
        <begin position="12"/>
        <end position="30"/>
    </location>
</feature>